<geneLocation type="plasmid" evidence="3">
    <name>pRGRH0290</name>
</geneLocation>
<proteinExistence type="predicted"/>
<dbReference type="PANTHER" id="PTHR30349:SF64">
    <property type="entry name" value="PROPHAGE INTEGRASE INTD-RELATED"/>
    <property type="match status" value="1"/>
</dbReference>
<reference evidence="3" key="2">
    <citation type="submission" date="2015-07" db="EMBL/GenBank/DDBJ databases">
        <title>Plasmids, circular viruses and viroids from rat gut.</title>
        <authorList>
            <person name="Jorgensen T.J."/>
            <person name="Hansen M.A."/>
            <person name="Xu Z."/>
            <person name="Tabak M.A."/>
            <person name="Sorensen S.J."/>
            <person name="Hansen L.H."/>
        </authorList>
    </citation>
    <scope>NUCLEOTIDE SEQUENCE</scope>
    <source>
        <plasmid evidence="3">pRGRH0290</plasmid>
    </source>
</reference>
<evidence type="ECO:0000259" key="2">
    <source>
        <dbReference type="PROSITE" id="PS51898"/>
    </source>
</evidence>
<name>A0A0H5PZJ7_9ZZZZ</name>
<dbReference type="InterPro" id="IPR011010">
    <property type="entry name" value="DNA_brk_join_enz"/>
</dbReference>
<dbReference type="InterPro" id="IPR013762">
    <property type="entry name" value="Integrase-like_cat_sf"/>
</dbReference>
<feature type="domain" description="Tyr recombinase" evidence="2">
    <location>
        <begin position="1"/>
        <end position="175"/>
    </location>
</feature>
<keyword evidence="1" id="KW-0233">DNA recombination</keyword>
<dbReference type="Gene3D" id="1.10.443.10">
    <property type="entry name" value="Intergrase catalytic core"/>
    <property type="match status" value="1"/>
</dbReference>
<reference evidence="3" key="1">
    <citation type="submission" date="2015-06" db="EMBL/GenBank/DDBJ databases">
        <authorList>
            <person name="Joergensen T."/>
        </authorList>
    </citation>
    <scope>NUCLEOTIDE SEQUENCE</scope>
    <source>
        <plasmid evidence="3">pRGRH0290</plasmid>
    </source>
</reference>
<organism evidence="3">
    <name type="scientific">uncultured prokaryote</name>
    <dbReference type="NCBI Taxonomy" id="198431"/>
    <lineage>
        <taxon>unclassified sequences</taxon>
        <taxon>environmental samples</taxon>
    </lineage>
</organism>
<dbReference type="PROSITE" id="PS51898">
    <property type="entry name" value="TYR_RECOMBINASE"/>
    <property type="match status" value="1"/>
</dbReference>
<dbReference type="InterPro" id="IPR002104">
    <property type="entry name" value="Integrase_catalytic"/>
</dbReference>
<dbReference type="EMBL" id="LN852962">
    <property type="protein sequence ID" value="CRY94594.1"/>
    <property type="molecule type" value="Genomic_DNA"/>
</dbReference>
<protein>
    <recommendedName>
        <fullName evidence="2">Tyr recombinase domain-containing protein</fullName>
    </recommendedName>
</protein>
<keyword evidence="3" id="KW-0614">Plasmid</keyword>
<dbReference type="PANTHER" id="PTHR30349">
    <property type="entry name" value="PHAGE INTEGRASE-RELATED"/>
    <property type="match status" value="1"/>
</dbReference>
<dbReference type="GO" id="GO:0015074">
    <property type="term" value="P:DNA integration"/>
    <property type="evidence" value="ECO:0007669"/>
    <property type="project" value="InterPro"/>
</dbReference>
<dbReference type="Pfam" id="PF00589">
    <property type="entry name" value="Phage_integrase"/>
    <property type="match status" value="1"/>
</dbReference>
<dbReference type="SUPFAM" id="SSF56349">
    <property type="entry name" value="DNA breaking-rejoining enzymes"/>
    <property type="match status" value="1"/>
</dbReference>
<evidence type="ECO:0000313" key="3">
    <source>
        <dbReference type="EMBL" id="CRY94594.1"/>
    </source>
</evidence>
<evidence type="ECO:0000256" key="1">
    <source>
        <dbReference type="ARBA" id="ARBA00023172"/>
    </source>
</evidence>
<accession>A0A0H5PZJ7</accession>
<sequence>MRNAYISPDQLDVVMMRLGRTDRLITRLLAATGYRLDDVMHMRTYQLAGDCVSLRERKTGHNRSVSLPSELADDLRAYAASRHRLSYAFPALRRGGAHKMHRTTYWRHFCAAVAACGYGGCGITPHSIRKLYAVRRLAETRSLEAVRQDLGHTSVAVTALYALSDRITEQICNSI</sequence>
<dbReference type="GO" id="GO:0003677">
    <property type="term" value="F:DNA binding"/>
    <property type="evidence" value="ECO:0007669"/>
    <property type="project" value="InterPro"/>
</dbReference>
<dbReference type="AlphaFoldDB" id="A0A0H5PZJ7"/>
<dbReference type="GO" id="GO:0006310">
    <property type="term" value="P:DNA recombination"/>
    <property type="evidence" value="ECO:0007669"/>
    <property type="project" value="UniProtKB-KW"/>
</dbReference>
<dbReference type="InterPro" id="IPR050090">
    <property type="entry name" value="Tyrosine_recombinase_XerCD"/>
</dbReference>